<protein>
    <recommendedName>
        <fullName evidence="2">STAS domain-containing protein</fullName>
    </recommendedName>
</protein>
<dbReference type="PROSITE" id="PS50801">
    <property type="entry name" value="STAS"/>
    <property type="match status" value="1"/>
</dbReference>
<sequence>MPATPADPPPSPDEIITVQTTDEVLTVCVHGVLDATNAPALAHCLDAVQAAGVLGPRRLVLDLRALTGCDGAGLGAVLAALTRVERAGIALHIDGLDGVAGRMLAASHLRTDFAAPAGRSGRAPRHALRTAAQAERHRPSPR</sequence>
<dbReference type="EMBL" id="BOOJ01000029">
    <property type="protein sequence ID" value="GIH92876.1"/>
    <property type="molecule type" value="Genomic_DNA"/>
</dbReference>
<evidence type="ECO:0000256" key="1">
    <source>
        <dbReference type="SAM" id="MobiDB-lite"/>
    </source>
</evidence>
<dbReference type="Proteomes" id="UP000619788">
    <property type="component" value="Unassembled WGS sequence"/>
</dbReference>
<evidence type="ECO:0000259" key="2">
    <source>
        <dbReference type="PROSITE" id="PS50801"/>
    </source>
</evidence>
<keyword evidence="4" id="KW-1185">Reference proteome</keyword>
<evidence type="ECO:0000313" key="4">
    <source>
        <dbReference type="Proteomes" id="UP000619788"/>
    </source>
</evidence>
<feature type="region of interest" description="Disordered" evidence="1">
    <location>
        <begin position="115"/>
        <end position="142"/>
    </location>
</feature>
<accession>A0A8J3SDY1</accession>
<reference evidence="3 4" key="1">
    <citation type="submission" date="2021-01" db="EMBL/GenBank/DDBJ databases">
        <title>Whole genome shotgun sequence of Planobispora siamensis NBRC 107568.</title>
        <authorList>
            <person name="Komaki H."/>
            <person name="Tamura T."/>
        </authorList>
    </citation>
    <scope>NUCLEOTIDE SEQUENCE [LARGE SCALE GENOMIC DNA]</scope>
    <source>
        <strain evidence="3 4">NBRC 107568</strain>
    </source>
</reference>
<comment type="caution">
    <text evidence="3">The sequence shown here is derived from an EMBL/GenBank/DDBJ whole genome shotgun (WGS) entry which is preliminary data.</text>
</comment>
<dbReference type="CDD" id="cd07043">
    <property type="entry name" value="STAS_anti-anti-sigma_factors"/>
    <property type="match status" value="1"/>
</dbReference>
<organism evidence="3 4">
    <name type="scientific">Planobispora siamensis</name>
    <dbReference type="NCBI Taxonomy" id="936338"/>
    <lineage>
        <taxon>Bacteria</taxon>
        <taxon>Bacillati</taxon>
        <taxon>Actinomycetota</taxon>
        <taxon>Actinomycetes</taxon>
        <taxon>Streptosporangiales</taxon>
        <taxon>Streptosporangiaceae</taxon>
        <taxon>Planobispora</taxon>
    </lineage>
</organism>
<dbReference type="AlphaFoldDB" id="A0A8J3SDY1"/>
<dbReference type="InterPro" id="IPR002645">
    <property type="entry name" value="STAS_dom"/>
</dbReference>
<dbReference type="Gene3D" id="3.30.750.24">
    <property type="entry name" value="STAS domain"/>
    <property type="match status" value="1"/>
</dbReference>
<dbReference type="SUPFAM" id="SSF52091">
    <property type="entry name" value="SpoIIaa-like"/>
    <property type="match status" value="1"/>
</dbReference>
<dbReference type="Pfam" id="PF01740">
    <property type="entry name" value="STAS"/>
    <property type="match status" value="1"/>
</dbReference>
<dbReference type="RefSeq" id="WP_204065065.1">
    <property type="nucleotide sequence ID" value="NZ_BOOJ01000029.1"/>
</dbReference>
<gene>
    <name evidence="3" type="ORF">Psi01_35060</name>
</gene>
<evidence type="ECO:0000313" key="3">
    <source>
        <dbReference type="EMBL" id="GIH92876.1"/>
    </source>
</evidence>
<feature type="domain" description="STAS" evidence="2">
    <location>
        <begin position="14"/>
        <end position="109"/>
    </location>
</feature>
<dbReference type="InterPro" id="IPR036513">
    <property type="entry name" value="STAS_dom_sf"/>
</dbReference>
<name>A0A8J3SDY1_9ACTN</name>
<proteinExistence type="predicted"/>